<gene>
    <name evidence="1" type="ORF">PIB30_053407</name>
</gene>
<dbReference type="EMBL" id="JASCZI010181639">
    <property type="protein sequence ID" value="MED6185060.1"/>
    <property type="molecule type" value="Genomic_DNA"/>
</dbReference>
<comment type="caution">
    <text evidence="1">The sequence shown here is derived from an EMBL/GenBank/DDBJ whole genome shotgun (WGS) entry which is preliminary data.</text>
</comment>
<organism evidence="1 2">
    <name type="scientific">Stylosanthes scabra</name>
    <dbReference type="NCBI Taxonomy" id="79078"/>
    <lineage>
        <taxon>Eukaryota</taxon>
        <taxon>Viridiplantae</taxon>
        <taxon>Streptophyta</taxon>
        <taxon>Embryophyta</taxon>
        <taxon>Tracheophyta</taxon>
        <taxon>Spermatophyta</taxon>
        <taxon>Magnoliopsida</taxon>
        <taxon>eudicotyledons</taxon>
        <taxon>Gunneridae</taxon>
        <taxon>Pentapetalae</taxon>
        <taxon>rosids</taxon>
        <taxon>fabids</taxon>
        <taxon>Fabales</taxon>
        <taxon>Fabaceae</taxon>
        <taxon>Papilionoideae</taxon>
        <taxon>50 kb inversion clade</taxon>
        <taxon>dalbergioids sensu lato</taxon>
        <taxon>Dalbergieae</taxon>
        <taxon>Pterocarpus clade</taxon>
        <taxon>Stylosanthes</taxon>
    </lineage>
</organism>
<name>A0ABU6WKH4_9FABA</name>
<sequence>MSLSSLSLLCKSRNTSLSTAAPLPAITVNSVTSSLFSLCPNRVFVFSAQCHQFCRVVASSSPRLTLVVKIGLALRLLRLWKTAAELALTYELLALTGLLDVMSQQTNLPTFDKETHSKCLKLTLDDENKNRPAKDPSAFKNRYAEDLFENL</sequence>
<proteinExistence type="predicted"/>
<evidence type="ECO:0000313" key="2">
    <source>
        <dbReference type="Proteomes" id="UP001341840"/>
    </source>
</evidence>
<reference evidence="1 2" key="1">
    <citation type="journal article" date="2023" name="Plants (Basel)">
        <title>Bridging the Gap: Combining Genomics and Transcriptomics Approaches to Understand Stylosanthes scabra, an Orphan Legume from the Brazilian Caatinga.</title>
        <authorList>
            <person name="Ferreira-Neto J.R.C."/>
            <person name="da Silva M.D."/>
            <person name="Binneck E."/>
            <person name="de Melo N.F."/>
            <person name="da Silva R.H."/>
            <person name="de Melo A.L.T.M."/>
            <person name="Pandolfi V."/>
            <person name="Bustamante F.O."/>
            <person name="Brasileiro-Vidal A.C."/>
            <person name="Benko-Iseppon A.M."/>
        </authorList>
    </citation>
    <scope>NUCLEOTIDE SEQUENCE [LARGE SCALE GENOMIC DNA]</scope>
    <source>
        <tissue evidence="1">Leaves</tissue>
    </source>
</reference>
<protein>
    <submittedName>
        <fullName evidence="1">Uncharacterized protein</fullName>
    </submittedName>
</protein>
<accession>A0ABU6WKH4</accession>
<dbReference type="Proteomes" id="UP001341840">
    <property type="component" value="Unassembled WGS sequence"/>
</dbReference>
<evidence type="ECO:0000313" key="1">
    <source>
        <dbReference type="EMBL" id="MED6185060.1"/>
    </source>
</evidence>
<keyword evidence="2" id="KW-1185">Reference proteome</keyword>